<feature type="compositionally biased region" description="Basic and acidic residues" evidence="1">
    <location>
        <begin position="19"/>
        <end position="37"/>
    </location>
</feature>
<evidence type="ECO:0000313" key="2">
    <source>
        <dbReference type="EMBL" id="RDX91527.1"/>
    </source>
</evidence>
<feature type="non-terminal residue" evidence="2">
    <location>
        <position position="1"/>
    </location>
</feature>
<dbReference type="EMBL" id="QJKJ01005096">
    <property type="protein sequence ID" value="RDX91527.1"/>
    <property type="molecule type" value="Genomic_DNA"/>
</dbReference>
<reference evidence="2" key="1">
    <citation type="submission" date="2018-05" db="EMBL/GenBank/DDBJ databases">
        <title>Draft genome of Mucuna pruriens seed.</title>
        <authorList>
            <person name="Nnadi N.E."/>
            <person name="Vos R."/>
            <person name="Hasami M.H."/>
            <person name="Devisetty U.K."/>
            <person name="Aguiy J.C."/>
        </authorList>
    </citation>
    <scope>NUCLEOTIDE SEQUENCE [LARGE SCALE GENOMIC DNA]</scope>
    <source>
        <strain evidence="2">JCA_2017</strain>
    </source>
</reference>
<protein>
    <submittedName>
        <fullName evidence="2">Uncharacterized protein</fullName>
    </submittedName>
</protein>
<dbReference type="Proteomes" id="UP000257109">
    <property type="component" value="Unassembled WGS sequence"/>
</dbReference>
<keyword evidence="3" id="KW-1185">Reference proteome</keyword>
<evidence type="ECO:0000313" key="3">
    <source>
        <dbReference type="Proteomes" id="UP000257109"/>
    </source>
</evidence>
<gene>
    <name evidence="2" type="ORF">CR513_26484</name>
</gene>
<dbReference type="AlphaFoldDB" id="A0A371GLU5"/>
<sequence length="118" mass="13811">MRLEYQSINSRIRTLSKRKEKEVAKYRRNSENSRDKSYGISLVDNKKMREQGDMIGLGMDKKEILCTSSKVEQNLECINCNDMIKVKIIALSFEGHAFIWRNEIVILIRGMRRALIKS</sequence>
<feature type="region of interest" description="Disordered" evidence="1">
    <location>
        <begin position="19"/>
        <end position="38"/>
    </location>
</feature>
<comment type="caution">
    <text evidence="2">The sequence shown here is derived from an EMBL/GenBank/DDBJ whole genome shotgun (WGS) entry which is preliminary data.</text>
</comment>
<evidence type="ECO:0000256" key="1">
    <source>
        <dbReference type="SAM" id="MobiDB-lite"/>
    </source>
</evidence>
<proteinExistence type="predicted"/>
<name>A0A371GLU5_MUCPR</name>
<accession>A0A371GLU5</accession>
<organism evidence="2 3">
    <name type="scientific">Mucuna pruriens</name>
    <name type="common">Velvet bean</name>
    <name type="synonym">Dolichos pruriens</name>
    <dbReference type="NCBI Taxonomy" id="157652"/>
    <lineage>
        <taxon>Eukaryota</taxon>
        <taxon>Viridiplantae</taxon>
        <taxon>Streptophyta</taxon>
        <taxon>Embryophyta</taxon>
        <taxon>Tracheophyta</taxon>
        <taxon>Spermatophyta</taxon>
        <taxon>Magnoliopsida</taxon>
        <taxon>eudicotyledons</taxon>
        <taxon>Gunneridae</taxon>
        <taxon>Pentapetalae</taxon>
        <taxon>rosids</taxon>
        <taxon>fabids</taxon>
        <taxon>Fabales</taxon>
        <taxon>Fabaceae</taxon>
        <taxon>Papilionoideae</taxon>
        <taxon>50 kb inversion clade</taxon>
        <taxon>NPAAA clade</taxon>
        <taxon>indigoferoid/millettioid clade</taxon>
        <taxon>Phaseoleae</taxon>
        <taxon>Mucuna</taxon>
    </lineage>
</organism>